<dbReference type="EMBL" id="CAJOBB010001129">
    <property type="protein sequence ID" value="CAF3813261.1"/>
    <property type="molecule type" value="Genomic_DNA"/>
</dbReference>
<dbReference type="Proteomes" id="UP000663868">
    <property type="component" value="Unassembled WGS sequence"/>
</dbReference>
<accession>A0A813MQ24</accession>
<evidence type="ECO:0000313" key="4">
    <source>
        <dbReference type="EMBL" id="CAF3813261.1"/>
    </source>
</evidence>
<feature type="transmembrane region" description="Helical" evidence="1">
    <location>
        <begin position="82"/>
        <end position="108"/>
    </location>
</feature>
<dbReference type="EMBL" id="CAJNOE010000010">
    <property type="protein sequence ID" value="CAF0723651.1"/>
    <property type="molecule type" value="Genomic_DNA"/>
</dbReference>
<keyword evidence="1" id="KW-1133">Transmembrane helix</keyword>
<feature type="transmembrane region" description="Helical" evidence="1">
    <location>
        <begin position="45"/>
        <end position="70"/>
    </location>
</feature>
<evidence type="ECO:0000313" key="6">
    <source>
        <dbReference type="Proteomes" id="UP000663860"/>
    </source>
</evidence>
<dbReference type="Proteomes" id="UP000663881">
    <property type="component" value="Unassembled WGS sequence"/>
</dbReference>
<evidence type="ECO:0000256" key="1">
    <source>
        <dbReference type="SAM" id="Phobius"/>
    </source>
</evidence>
<dbReference type="EMBL" id="CAJNON010000011">
    <property type="protein sequence ID" value="CAF0770630.1"/>
    <property type="molecule type" value="Genomic_DNA"/>
</dbReference>
<dbReference type="AlphaFoldDB" id="A0A813MQ24"/>
<evidence type="ECO:0000313" key="3">
    <source>
        <dbReference type="EMBL" id="CAF0770630.1"/>
    </source>
</evidence>
<dbReference type="EMBL" id="CAJOAY010002059">
    <property type="protein sequence ID" value="CAF3916598.1"/>
    <property type="molecule type" value="Genomic_DNA"/>
</dbReference>
<sequence length="110" mass="11938">MQVPFSKNHKQLVLPTMGYAVPTKDHQGPRITKAPITVANHIKAYYWFCFILVGVLVMGALGGIALALGVASSTQCLASDNLGVWLFAFGIVDIIFFICILIIVSALIKF</sequence>
<dbReference type="Proteomes" id="UP000663860">
    <property type="component" value="Unassembled WGS sequence"/>
</dbReference>
<comment type="caution">
    <text evidence="2">The sequence shown here is derived from an EMBL/GenBank/DDBJ whole genome shotgun (WGS) entry which is preliminary data.</text>
</comment>
<proteinExistence type="predicted"/>
<organism evidence="2 6">
    <name type="scientific">Adineta steineri</name>
    <dbReference type="NCBI Taxonomy" id="433720"/>
    <lineage>
        <taxon>Eukaryota</taxon>
        <taxon>Metazoa</taxon>
        <taxon>Spiralia</taxon>
        <taxon>Gnathifera</taxon>
        <taxon>Rotifera</taxon>
        <taxon>Eurotatoria</taxon>
        <taxon>Bdelloidea</taxon>
        <taxon>Adinetida</taxon>
        <taxon>Adinetidae</taxon>
        <taxon>Adineta</taxon>
    </lineage>
</organism>
<name>A0A813MQ24_9BILA</name>
<protein>
    <submittedName>
        <fullName evidence="2">Uncharacterized protein</fullName>
    </submittedName>
</protein>
<dbReference type="Proteomes" id="UP000663891">
    <property type="component" value="Unassembled WGS sequence"/>
</dbReference>
<gene>
    <name evidence="2" type="ORF">IZO911_LOCUS2185</name>
    <name evidence="4" type="ORF">KXQ929_LOCUS17753</name>
    <name evidence="5" type="ORF">OKA104_LOCUS25022</name>
    <name evidence="3" type="ORF">VCS650_LOCUS2351</name>
</gene>
<keyword evidence="1" id="KW-0812">Transmembrane</keyword>
<evidence type="ECO:0000313" key="2">
    <source>
        <dbReference type="EMBL" id="CAF0723651.1"/>
    </source>
</evidence>
<evidence type="ECO:0000313" key="5">
    <source>
        <dbReference type="EMBL" id="CAF3916598.1"/>
    </source>
</evidence>
<reference evidence="2" key="1">
    <citation type="submission" date="2021-02" db="EMBL/GenBank/DDBJ databases">
        <authorList>
            <person name="Nowell W R."/>
        </authorList>
    </citation>
    <scope>NUCLEOTIDE SEQUENCE</scope>
</reference>
<dbReference type="OrthoDB" id="10370125at2759"/>
<keyword evidence="1" id="KW-0472">Membrane</keyword>